<comment type="caution">
    <text evidence="10">The sequence shown here is derived from an EMBL/GenBank/DDBJ whole genome shotgun (WGS) entry which is preliminary data.</text>
</comment>
<organism evidence="10 11">
    <name type="scientific">Verminephrobacter aporrectodeae subsp. tuberculatae</name>
    <dbReference type="NCBI Taxonomy" id="1110392"/>
    <lineage>
        <taxon>Bacteria</taxon>
        <taxon>Pseudomonadati</taxon>
        <taxon>Pseudomonadota</taxon>
        <taxon>Betaproteobacteria</taxon>
        <taxon>Burkholderiales</taxon>
        <taxon>Comamonadaceae</taxon>
        <taxon>Verminephrobacter</taxon>
    </lineage>
</organism>
<feature type="transmembrane region" description="Helical" evidence="8">
    <location>
        <begin position="192"/>
        <end position="211"/>
    </location>
</feature>
<feature type="transmembrane region" description="Helical" evidence="8">
    <location>
        <begin position="92"/>
        <end position="110"/>
    </location>
</feature>
<keyword evidence="4 8" id="KW-0812">Transmembrane</keyword>
<comment type="subcellular location">
    <subcellularLocation>
        <location evidence="1">Cell membrane</location>
        <topology evidence="1">Multi-pass membrane protein</topology>
    </subcellularLocation>
</comment>
<feature type="transmembrane region" description="Helical" evidence="8">
    <location>
        <begin position="409"/>
        <end position="427"/>
    </location>
</feature>
<evidence type="ECO:0000259" key="9">
    <source>
        <dbReference type="PROSITE" id="PS50850"/>
    </source>
</evidence>
<evidence type="ECO:0000256" key="1">
    <source>
        <dbReference type="ARBA" id="ARBA00004651"/>
    </source>
</evidence>
<dbReference type="InterPro" id="IPR036259">
    <property type="entry name" value="MFS_trans_sf"/>
</dbReference>
<dbReference type="RefSeq" id="WP_265258343.1">
    <property type="nucleotide sequence ID" value="NZ_QZCV01000002.1"/>
</dbReference>
<evidence type="ECO:0000313" key="11">
    <source>
        <dbReference type="Proteomes" id="UP001208935"/>
    </source>
</evidence>
<keyword evidence="5" id="KW-0769">Symport</keyword>
<dbReference type="Pfam" id="PF00083">
    <property type="entry name" value="Sugar_tr"/>
    <property type="match status" value="2"/>
</dbReference>
<sequence length="439" mass="46482">MQDTAPALAIPGTEKVPPSPLKRAIAAGVIGHFVEWYDYGVYAYVATYLASAFFADSSLLPVFATFAVAFFARPFGGLVFGYIGDRVGRQRCLAAVVVLMSLATFAIGVLPTFAQIGVLAPALLLLCRVLQGLSAGGEIAGASSFINEYAPDGRRGLLSSLLPAASACGLLFGSVLMLYLNANYSREFMGNWGWRIPFLIALPLGMAGLYLRTRVEDTPLFRELLEKKGADPSPLRSSLQKQSRWIAVAFGATLTYGVGFYTVLSYMPSYLRTVVGFKSDEVFSVTAVILIAHIVALPIWGALSDRIGRRPVIIGASLALVCLTYPAFRLIAESGSLATAMLSGAVLSVSIAAGAAPLFAYMAEMFPTSVRASSISIGYNASVMLFGGTAPYIATYLIDSTQNPLAPSFYLMAAAAGAAITLSLAPCDKAGHRAALRRD</sequence>
<feature type="transmembrane region" description="Helical" evidence="8">
    <location>
        <begin position="41"/>
        <end position="71"/>
    </location>
</feature>
<dbReference type="Proteomes" id="UP001208935">
    <property type="component" value="Unassembled WGS sequence"/>
</dbReference>
<keyword evidence="6 8" id="KW-1133">Transmembrane helix</keyword>
<feature type="transmembrane region" description="Helical" evidence="8">
    <location>
        <begin position="116"/>
        <end position="136"/>
    </location>
</feature>
<evidence type="ECO:0000256" key="8">
    <source>
        <dbReference type="SAM" id="Phobius"/>
    </source>
</evidence>
<reference evidence="11" key="1">
    <citation type="submission" date="2023-07" db="EMBL/GenBank/DDBJ databases">
        <title>Verminephrobacter genomes.</title>
        <authorList>
            <person name="Lund M.B."/>
        </authorList>
    </citation>
    <scope>NUCLEOTIDE SEQUENCE [LARGE SCALE GENOMIC DNA]</scope>
    <source>
        <strain evidence="11">AtM5-05</strain>
    </source>
</reference>
<gene>
    <name evidence="10" type="ORF">D5039_10940</name>
</gene>
<dbReference type="EMBL" id="QZCW01000002">
    <property type="protein sequence ID" value="MCW5321650.1"/>
    <property type="molecule type" value="Genomic_DNA"/>
</dbReference>
<dbReference type="PANTHER" id="PTHR43528:SF1">
    <property type="entry name" value="ALPHA-KETOGLUTARATE PERMEASE"/>
    <property type="match status" value="1"/>
</dbReference>
<name>A0ABT3KV20_9BURK</name>
<evidence type="ECO:0000256" key="4">
    <source>
        <dbReference type="ARBA" id="ARBA00022692"/>
    </source>
</evidence>
<keyword evidence="7 8" id="KW-0472">Membrane</keyword>
<accession>A0ABT3KV20</accession>
<dbReference type="PROSITE" id="PS50850">
    <property type="entry name" value="MFS"/>
    <property type="match status" value="1"/>
</dbReference>
<feature type="transmembrane region" description="Helical" evidence="8">
    <location>
        <begin position="282"/>
        <end position="300"/>
    </location>
</feature>
<dbReference type="InterPro" id="IPR051084">
    <property type="entry name" value="H+-coupled_symporters"/>
</dbReference>
<evidence type="ECO:0000256" key="6">
    <source>
        <dbReference type="ARBA" id="ARBA00022989"/>
    </source>
</evidence>
<feature type="transmembrane region" description="Helical" evidence="8">
    <location>
        <begin position="375"/>
        <end position="397"/>
    </location>
</feature>
<evidence type="ECO:0000256" key="2">
    <source>
        <dbReference type="ARBA" id="ARBA00022448"/>
    </source>
</evidence>
<dbReference type="SUPFAM" id="SSF103473">
    <property type="entry name" value="MFS general substrate transporter"/>
    <property type="match status" value="1"/>
</dbReference>
<dbReference type="InterPro" id="IPR020846">
    <property type="entry name" value="MFS_dom"/>
</dbReference>
<evidence type="ECO:0000256" key="7">
    <source>
        <dbReference type="ARBA" id="ARBA00023136"/>
    </source>
</evidence>
<protein>
    <submittedName>
        <fullName evidence="10">MFS transporter</fullName>
    </submittedName>
</protein>
<evidence type="ECO:0000313" key="10">
    <source>
        <dbReference type="EMBL" id="MCW5321650.1"/>
    </source>
</evidence>
<evidence type="ECO:0000256" key="3">
    <source>
        <dbReference type="ARBA" id="ARBA00022475"/>
    </source>
</evidence>
<keyword evidence="3" id="KW-1003">Cell membrane</keyword>
<dbReference type="InterPro" id="IPR005829">
    <property type="entry name" value="Sugar_transporter_CS"/>
</dbReference>
<feature type="transmembrane region" description="Helical" evidence="8">
    <location>
        <begin position="157"/>
        <end position="180"/>
    </location>
</feature>
<keyword evidence="2" id="KW-0813">Transport</keyword>
<dbReference type="Gene3D" id="1.20.1250.20">
    <property type="entry name" value="MFS general substrate transporter like domains"/>
    <property type="match status" value="2"/>
</dbReference>
<proteinExistence type="predicted"/>
<feature type="transmembrane region" description="Helical" evidence="8">
    <location>
        <begin position="338"/>
        <end position="363"/>
    </location>
</feature>
<feature type="domain" description="Major facilitator superfamily (MFS) profile" evidence="9">
    <location>
        <begin position="24"/>
        <end position="431"/>
    </location>
</feature>
<evidence type="ECO:0000256" key="5">
    <source>
        <dbReference type="ARBA" id="ARBA00022847"/>
    </source>
</evidence>
<dbReference type="InterPro" id="IPR005828">
    <property type="entry name" value="MFS_sugar_transport-like"/>
</dbReference>
<feature type="transmembrane region" description="Helical" evidence="8">
    <location>
        <begin position="312"/>
        <end position="332"/>
    </location>
</feature>
<dbReference type="PANTHER" id="PTHR43528">
    <property type="entry name" value="ALPHA-KETOGLUTARATE PERMEASE"/>
    <property type="match status" value="1"/>
</dbReference>
<keyword evidence="11" id="KW-1185">Reference proteome</keyword>
<feature type="transmembrane region" description="Helical" evidence="8">
    <location>
        <begin position="245"/>
        <end position="267"/>
    </location>
</feature>
<dbReference type="PROSITE" id="PS00217">
    <property type="entry name" value="SUGAR_TRANSPORT_2"/>
    <property type="match status" value="1"/>
</dbReference>